<evidence type="ECO:0000313" key="4">
    <source>
        <dbReference type="Proteomes" id="UP001056201"/>
    </source>
</evidence>
<dbReference type="Pfam" id="PF07238">
    <property type="entry name" value="PilZ"/>
    <property type="match status" value="1"/>
</dbReference>
<dbReference type="Pfam" id="PF21926">
    <property type="entry name" value="FeeM"/>
    <property type="match status" value="1"/>
</dbReference>
<dbReference type="Gene3D" id="2.40.10.220">
    <property type="entry name" value="predicted glycosyltransferase like domains"/>
    <property type="match status" value="1"/>
</dbReference>
<dbReference type="RefSeq" id="WP_250195696.1">
    <property type="nucleotide sequence ID" value="NZ_CP097635.1"/>
</dbReference>
<dbReference type="SUPFAM" id="SSF141371">
    <property type="entry name" value="PilZ domain-like"/>
    <property type="match status" value="1"/>
</dbReference>
<dbReference type="SUPFAM" id="SSF55729">
    <property type="entry name" value="Acyl-CoA N-acyltransferases (Nat)"/>
    <property type="match status" value="1"/>
</dbReference>
<keyword evidence="3" id="KW-0808">Transferase</keyword>
<sequence>MASIQRSSFRKQWHQALRRALNVMPVRWRFGLYRKLIDCDPAPPESLQLKIADTREELTACFQLLHDAYVASGFMKPHPSGLRVTPYHALPTTTTLCAKIDGRVVGTMSLIREGVFGFPLQAAFDLGEVRAKEGQIAEISALAVHPDYRKTGGAILFPLMKFMYEYCTRYFDVRHLVIAVNPDKIELYESLLFFQRLRGNVVDKYDFANGAPAVGATLDLALAHGVFERVYGRRRARKNLFKYFVQTRLPNIQLPRRRYHTTNDPVMTPELLDHFFNQQTQGFAELDERKRLLLRSIYGLPGYDAVLPGAVAAPVGHHPLRRHQRYSLRCPAQLVLGGVPLPLTVIEVSAGGFQAESKVPLPLDAVGTAVVELGAHDQSKVEVRIVRNGGPSSQYGGFYGFKLQATDEVWRRCVAALEQGQTAADLMRPMPVAVAAPAPAPVGVRPVVPVAVA</sequence>
<dbReference type="Gene3D" id="3.40.630.30">
    <property type="match status" value="1"/>
</dbReference>
<dbReference type="GO" id="GO:0016746">
    <property type="term" value="F:acyltransferase activity"/>
    <property type="evidence" value="ECO:0007669"/>
    <property type="project" value="UniProtKB-KW"/>
</dbReference>
<organism evidence="3 4">
    <name type="scientific">Aquincola tertiaricarbonis</name>
    <dbReference type="NCBI Taxonomy" id="391953"/>
    <lineage>
        <taxon>Bacteria</taxon>
        <taxon>Pseudomonadati</taxon>
        <taxon>Pseudomonadota</taxon>
        <taxon>Betaproteobacteria</taxon>
        <taxon>Burkholderiales</taxon>
        <taxon>Sphaerotilaceae</taxon>
        <taxon>Aquincola</taxon>
    </lineage>
</organism>
<dbReference type="InterPro" id="IPR054597">
    <property type="entry name" value="FeeM_cat"/>
</dbReference>
<reference evidence="3" key="1">
    <citation type="submission" date="2022-05" db="EMBL/GenBank/DDBJ databases">
        <title>An RpoN-dependent PEP-CTERM gene is involved in floc formation of an Aquincola tertiaricarbonis strain.</title>
        <authorList>
            <person name="Qiu D."/>
            <person name="Xia M."/>
        </authorList>
    </citation>
    <scope>NUCLEOTIDE SEQUENCE</scope>
    <source>
        <strain evidence="3">RN12</strain>
    </source>
</reference>
<dbReference type="InterPro" id="IPR016181">
    <property type="entry name" value="Acyl_CoA_acyltransferase"/>
</dbReference>
<dbReference type="Proteomes" id="UP001056201">
    <property type="component" value="Chromosome 1"/>
</dbReference>
<keyword evidence="3" id="KW-0012">Acyltransferase</keyword>
<feature type="domain" description="N-acyl amino acid synthase FeeM catalytic core" evidence="2">
    <location>
        <begin position="60"/>
        <end position="219"/>
    </location>
</feature>
<dbReference type="EMBL" id="CP097635">
    <property type="protein sequence ID" value="URI07461.1"/>
    <property type="molecule type" value="Genomic_DNA"/>
</dbReference>
<proteinExistence type="predicted"/>
<evidence type="ECO:0000313" key="3">
    <source>
        <dbReference type="EMBL" id="URI07461.1"/>
    </source>
</evidence>
<protein>
    <submittedName>
        <fullName evidence="3">GNAT family N-acetyltransferase</fullName>
        <ecNumber evidence="3">2.3.1.-</ecNumber>
    </submittedName>
</protein>
<evidence type="ECO:0000259" key="2">
    <source>
        <dbReference type="Pfam" id="PF21926"/>
    </source>
</evidence>
<accession>A0ABY4S8Q4</accession>
<evidence type="ECO:0000259" key="1">
    <source>
        <dbReference type="Pfam" id="PF07238"/>
    </source>
</evidence>
<dbReference type="EC" id="2.3.1.-" evidence="3"/>
<name>A0ABY4S8Q4_AQUTE</name>
<dbReference type="InterPro" id="IPR009875">
    <property type="entry name" value="PilZ_domain"/>
</dbReference>
<gene>
    <name evidence="3" type="ORF">MW290_02240</name>
</gene>
<feature type="domain" description="PilZ" evidence="1">
    <location>
        <begin position="320"/>
        <end position="408"/>
    </location>
</feature>
<keyword evidence="4" id="KW-1185">Reference proteome</keyword>